<reference evidence="2 3" key="1">
    <citation type="submission" date="2019-08" db="EMBL/GenBank/DDBJ databases">
        <title>Actinomadura sp. nov. CYP1-5 isolated from mountain soil.</title>
        <authorList>
            <person name="Songsumanus A."/>
            <person name="Kuncharoen N."/>
            <person name="Kudo T."/>
            <person name="Yuki M."/>
            <person name="Igarashi Y."/>
            <person name="Tanasupawat S."/>
        </authorList>
    </citation>
    <scope>NUCLEOTIDE SEQUENCE [LARGE SCALE GENOMIC DNA]</scope>
    <source>
        <strain evidence="2 3">JCM 14158</strain>
    </source>
</reference>
<keyword evidence="1" id="KW-0732">Signal</keyword>
<organism evidence="2 3">
    <name type="scientific">Actinomadura chibensis</name>
    <dbReference type="NCBI Taxonomy" id="392828"/>
    <lineage>
        <taxon>Bacteria</taxon>
        <taxon>Bacillati</taxon>
        <taxon>Actinomycetota</taxon>
        <taxon>Actinomycetes</taxon>
        <taxon>Streptosporangiales</taxon>
        <taxon>Thermomonosporaceae</taxon>
        <taxon>Actinomadura</taxon>
    </lineage>
</organism>
<keyword evidence="3" id="KW-1185">Reference proteome</keyword>
<gene>
    <name evidence="2" type="ORF">FXF69_10295</name>
</gene>
<dbReference type="AlphaFoldDB" id="A0A5D0NYC1"/>
<dbReference type="EMBL" id="VSFG01000001">
    <property type="protein sequence ID" value="TYB49445.1"/>
    <property type="molecule type" value="Genomic_DNA"/>
</dbReference>
<dbReference type="RefSeq" id="WP_067902305.1">
    <property type="nucleotide sequence ID" value="NZ_VSFG01000001.1"/>
</dbReference>
<evidence type="ECO:0000313" key="3">
    <source>
        <dbReference type="Proteomes" id="UP000323380"/>
    </source>
</evidence>
<evidence type="ECO:0000313" key="2">
    <source>
        <dbReference type="EMBL" id="TYB49445.1"/>
    </source>
</evidence>
<dbReference type="Proteomes" id="UP000323380">
    <property type="component" value="Unassembled WGS sequence"/>
</dbReference>
<evidence type="ECO:0008006" key="4">
    <source>
        <dbReference type="Google" id="ProtNLM"/>
    </source>
</evidence>
<protein>
    <recommendedName>
        <fullName evidence="4">Lytic transglycosylase domain-containing protein</fullName>
    </recommendedName>
</protein>
<name>A0A5D0NYC1_9ACTN</name>
<comment type="caution">
    <text evidence="2">The sequence shown here is derived from an EMBL/GenBank/DDBJ whole genome shotgun (WGS) entry which is preliminary data.</text>
</comment>
<feature type="signal peptide" evidence="1">
    <location>
        <begin position="1"/>
        <end position="30"/>
    </location>
</feature>
<proteinExistence type="predicted"/>
<accession>A0A5D0NYC1</accession>
<evidence type="ECO:0000256" key="1">
    <source>
        <dbReference type="SAM" id="SignalP"/>
    </source>
</evidence>
<sequence>MSKTSLATRTAGVTLAAALGLGVAGPAASAATVQGARTPAAVQQVGAPAAAVPAAPQGSPVTPAQQAELQRAIATGKAPAWLDRVIKELKKRFATYLALKKAAKKGFGSFKATWNKRVPKNIKKLVGTGLRLRLVYTYFRAVR</sequence>
<feature type="chain" id="PRO_5022820395" description="Lytic transglycosylase domain-containing protein" evidence="1">
    <location>
        <begin position="31"/>
        <end position="143"/>
    </location>
</feature>